<evidence type="ECO:0000313" key="2">
    <source>
        <dbReference type="EMBL" id="MBC5733228.1"/>
    </source>
</evidence>
<keyword evidence="2" id="KW-0396">Initiation factor</keyword>
<dbReference type="InterPro" id="IPR016032">
    <property type="entry name" value="Sig_transdc_resp-reg_C-effctor"/>
</dbReference>
<dbReference type="Gene3D" id="1.10.10.10">
    <property type="entry name" value="Winged helix-like DNA-binding domain superfamily/Winged helix DNA-binding domain"/>
    <property type="match status" value="1"/>
</dbReference>
<dbReference type="GO" id="GO:0003677">
    <property type="term" value="F:DNA binding"/>
    <property type="evidence" value="ECO:0007669"/>
    <property type="project" value="InterPro"/>
</dbReference>
<dbReference type="GO" id="GO:0005509">
    <property type="term" value="F:calcium ion binding"/>
    <property type="evidence" value="ECO:0007669"/>
    <property type="project" value="InterPro"/>
</dbReference>
<feature type="domain" description="Sporulation initiation factor Spo0A C-terminal" evidence="1">
    <location>
        <begin position="16"/>
        <end position="114"/>
    </location>
</feature>
<dbReference type="GO" id="GO:0042173">
    <property type="term" value="P:regulation of sporulation resulting in formation of a cellular spore"/>
    <property type="evidence" value="ECO:0007669"/>
    <property type="project" value="InterPro"/>
</dbReference>
<evidence type="ECO:0000259" key="1">
    <source>
        <dbReference type="Pfam" id="PF08769"/>
    </source>
</evidence>
<dbReference type="GO" id="GO:0003700">
    <property type="term" value="F:DNA-binding transcription factor activity"/>
    <property type="evidence" value="ECO:0007669"/>
    <property type="project" value="InterPro"/>
</dbReference>
<name>A0A8J6J3R5_9FIRM</name>
<sequence>MVAVNHKKGVIVVTDIYDILSRLGVVRKYLGRDYLAYSIRITLQNENYFFLVTKCLYPDVASHFNTNWKRVERDIRTAVKAAWKSNRAYLEELACRPLNDPPKPIEFIDIIVTYLIREKAAAPCWKARAE</sequence>
<organism evidence="2 3">
    <name type="scientific">Lawsonibacter hominis</name>
    <dbReference type="NCBI Taxonomy" id="2763053"/>
    <lineage>
        <taxon>Bacteria</taxon>
        <taxon>Bacillati</taxon>
        <taxon>Bacillota</taxon>
        <taxon>Clostridia</taxon>
        <taxon>Eubacteriales</taxon>
        <taxon>Oscillospiraceae</taxon>
        <taxon>Lawsonibacter</taxon>
    </lineage>
</organism>
<protein>
    <submittedName>
        <fullName evidence="2">Sporulation initiation factor Spo0A C-terminal domain-containing protein</fullName>
    </submittedName>
</protein>
<evidence type="ECO:0000313" key="3">
    <source>
        <dbReference type="Proteomes" id="UP000661435"/>
    </source>
</evidence>
<dbReference type="InterPro" id="IPR036388">
    <property type="entry name" value="WH-like_DNA-bd_sf"/>
</dbReference>
<dbReference type="GO" id="GO:0003743">
    <property type="term" value="F:translation initiation factor activity"/>
    <property type="evidence" value="ECO:0007669"/>
    <property type="project" value="UniProtKB-KW"/>
</dbReference>
<dbReference type="InterPro" id="IPR014879">
    <property type="entry name" value="Spo0A_C"/>
</dbReference>
<gene>
    <name evidence="2" type="ORF">H8S57_05755</name>
</gene>
<dbReference type="EMBL" id="JACOPP010000005">
    <property type="protein sequence ID" value="MBC5733228.1"/>
    <property type="molecule type" value="Genomic_DNA"/>
</dbReference>
<reference evidence="2" key="1">
    <citation type="submission" date="2020-08" db="EMBL/GenBank/DDBJ databases">
        <title>Genome public.</title>
        <authorList>
            <person name="Liu C."/>
            <person name="Sun Q."/>
        </authorList>
    </citation>
    <scope>NUCLEOTIDE SEQUENCE</scope>
    <source>
        <strain evidence="2">NSJ-51</strain>
    </source>
</reference>
<keyword evidence="3" id="KW-1185">Reference proteome</keyword>
<proteinExistence type="predicted"/>
<dbReference type="GO" id="GO:0005737">
    <property type="term" value="C:cytoplasm"/>
    <property type="evidence" value="ECO:0007669"/>
    <property type="project" value="InterPro"/>
</dbReference>
<keyword evidence="2" id="KW-0648">Protein biosynthesis</keyword>
<dbReference type="Proteomes" id="UP000661435">
    <property type="component" value="Unassembled WGS sequence"/>
</dbReference>
<accession>A0A8J6J3R5</accession>
<dbReference type="SUPFAM" id="SSF46894">
    <property type="entry name" value="C-terminal effector domain of the bipartite response regulators"/>
    <property type="match status" value="1"/>
</dbReference>
<comment type="caution">
    <text evidence="2">The sequence shown here is derived from an EMBL/GenBank/DDBJ whole genome shotgun (WGS) entry which is preliminary data.</text>
</comment>
<dbReference type="Pfam" id="PF08769">
    <property type="entry name" value="Spo0A_C"/>
    <property type="match status" value="1"/>
</dbReference>
<dbReference type="AlphaFoldDB" id="A0A8J6J3R5"/>